<dbReference type="InterPro" id="IPR010699">
    <property type="entry name" value="DUF1275"/>
</dbReference>
<reference evidence="1 2" key="1">
    <citation type="submission" date="2018-10" db="EMBL/GenBank/DDBJ databases">
        <title>Characterization and genome analysis of a novel bacterium Sphingobium yanoikuyae SJTF8 capable of degrading PAHs.</title>
        <authorList>
            <person name="Yin C."/>
            <person name="Xiong W."/>
            <person name="Liang R."/>
        </authorList>
    </citation>
    <scope>NUCLEOTIDE SEQUENCE [LARGE SCALE GENOMIC DNA]</scope>
    <source>
        <strain evidence="1 2">SJTF8</strain>
    </source>
</reference>
<dbReference type="Pfam" id="PF06912">
    <property type="entry name" value="DUF1275"/>
    <property type="match status" value="1"/>
</dbReference>
<evidence type="ECO:0000313" key="1">
    <source>
        <dbReference type="EMBL" id="AYO76989.1"/>
    </source>
</evidence>
<dbReference type="Proteomes" id="UP000280708">
    <property type="component" value="Chromosome"/>
</dbReference>
<dbReference type="AlphaFoldDB" id="A0A085KAE8"/>
<accession>A0A085KAE8</accession>
<name>A0A085KAE8_SPHYA</name>
<dbReference type="PANTHER" id="PTHR37314">
    <property type="entry name" value="SLR0142 PROTEIN"/>
    <property type="match status" value="1"/>
</dbReference>
<gene>
    <name evidence="1" type="ORF">EBF16_08590</name>
</gene>
<proteinExistence type="predicted"/>
<protein>
    <submittedName>
        <fullName evidence="1">DUF1275 domain-containing protein</fullName>
    </submittedName>
</protein>
<evidence type="ECO:0000313" key="2">
    <source>
        <dbReference type="Proteomes" id="UP000280708"/>
    </source>
</evidence>
<organism evidence="1 2">
    <name type="scientific">Sphingobium yanoikuyae</name>
    <name type="common">Sphingomonas yanoikuyae</name>
    <dbReference type="NCBI Taxonomy" id="13690"/>
    <lineage>
        <taxon>Bacteria</taxon>
        <taxon>Pseudomonadati</taxon>
        <taxon>Pseudomonadota</taxon>
        <taxon>Alphaproteobacteria</taxon>
        <taxon>Sphingomonadales</taxon>
        <taxon>Sphingomonadaceae</taxon>
        <taxon>Sphingobium</taxon>
    </lineage>
</organism>
<dbReference type="EMBL" id="CP033230">
    <property type="protein sequence ID" value="AYO76989.1"/>
    <property type="molecule type" value="Genomic_DNA"/>
</dbReference>
<dbReference type="RefSeq" id="WP_037506678.1">
    <property type="nucleotide sequence ID" value="NZ_CAIGKD010000004.1"/>
</dbReference>
<dbReference type="PANTHER" id="PTHR37314:SF4">
    <property type="entry name" value="UPF0700 TRANSMEMBRANE PROTEIN YOAK"/>
    <property type="match status" value="1"/>
</dbReference>
<sequence length="214" mass="21883">MIRFDRPMQRLAIALAFLAGYVDALGFLTTSGFFVSFMSGNSTRLAVGIASDRSDATAAAILILCFVAGVGGGAIVGAAAGRWQSSAILILVAMLLAVAAIMVGQSALGAAGLLALAMGAENTVLEREGEAPLGLTYMTGSLVRIGFGLAGLVTGRRYPGWGSYALLWLGLVVGAVTGAWLFPMLQQDAIWLGSGAALAMALLIAVMRRDAQGA</sequence>